<comment type="caution">
    <text evidence="6">The sequence shown here is derived from an EMBL/GenBank/DDBJ whole genome shotgun (WGS) entry which is preliminary data.</text>
</comment>
<dbReference type="EMBL" id="RSCL01000002">
    <property type="protein sequence ID" value="RUT08816.1"/>
    <property type="molecule type" value="Genomic_DNA"/>
</dbReference>
<feature type="transmembrane region" description="Helical" evidence="4">
    <location>
        <begin position="98"/>
        <end position="120"/>
    </location>
</feature>
<dbReference type="PANTHER" id="PTHR19353">
    <property type="entry name" value="FATTY ACID DESATURASE 2"/>
    <property type="match status" value="1"/>
</dbReference>
<comment type="similarity">
    <text evidence="2">Belongs to the fatty acid desaturase type 2 family.</text>
</comment>
<sequence length="362" mass="41597">MTIANEPNLIRHGLYVKQIRPLLPDEAFLKNSNKLTILLINIAILILGWGIASYLNQWPVYLLWLYLPLSLIMGNSIIVLLFSSHELLHNSVIKNPRLVYAFGFLGMTMLGMPPTFWLAVHNREHHNKTNSFGDPDRNYLSSQPDTWGKWIQDKFVPSAEVNPFGLMLGMASAWAVHNFRNLTSVLLFNSKSVNYVPAAFTVGAKERRTIAIEWLGIIAIHGSILAYLQFDLLKIVLAYIIPIAIGYAGAMFYIYTNHMICEMTDVNDPLVNSLSLRMPKIFDLLHLNFSYHTEHHIFPSMNSNYYPLVQQLLIQHYPEKYNLIDVKEAWSLLMQTPRHYRNNNHFTDWSGKKSVPCPLIDN</sequence>
<feature type="transmembrane region" description="Helical" evidence="4">
    <location>
        <begin position="210"/>
        <end position="230"/>
    </location>
</feature>
<evidence type="ECO:0000259" key="5">
    <source>
        <dbReference type="Pfam" id="PF00487"/>
    </source>
</evidence>
<feature type="transmembrane region" description="Helical" evidence="4">
    <location>
        <begin position="35"/>
        <end position="55"/>
    </location>
</feature>
<evidence type="ECO:0000313" key="7">
    <source>
        <dbReference type="Proteomes" id="UP000271624"/>
    </source>
</evidence>
<evidence type="ECO:0000256" key="1">
    <source>
        <dbReference type="ARBA" id="ARBA00001954"/>
    </source>
</evidence>
<dbReference type="Pfam" id="PF00487">
    <property type="entry name" value="FA_desaturase"/>
    <property type="match status" value="1"/>
</dbReference>
<dbReference type="RefSeq" id="WP_170213551.1">
    <property type="nucleotide sequence ID" value="NZ_RSCL01000002.1"/>
</dbReference>
<name>A0A3S1AT89_9CYAN</name>
<keyword evidence="4" id="KW-0812">Transmembrane</keyword>
<organism evidence="6 7">
    <name type="scientific">Dulcicalothrix desertica PCC 7102</name>
    <dbReference type="NCBI Taxonomy" id="232991"/>
    <lineage>
        <taxon>Bacteria</taxon>
        <taxon>Bacillati</taxon>
        <taxon>Cyanobacteriota</taxon>
        <taxon>Cyanophyceae</taxon>
        <taxon>Nostocales</taxon>
        <taxon>Calotrichaceae</taxon>
        <taxon>Dulcicalothrix</taxon>
    </lineage>
</organism>
<keyword evidence="3" id="KW-0408">Iron</keyword>
<dbReference type="InterPro" id="IPR012171">
    <property type="entry name" value="Fatty_acid_desaturase"/>
</dbReference>
<gene>
    <name evidence="6" type="ORF">DSM106972_008690</name>
</gene>
<evidence type="ECO:0000256" key="4">
    <source>
        <dbReference type="SAM" id="Phobius"/>
    </source>
</evidence>
<evidence type="ECO:0000313" key="6">
    <source>
        <dbReference type="EMBL" id="RUT08816.1"/>
    </source>
</evidence>
<keyword evidence="4" id="KW-1133">Transmembrane helix</keyword>
<reference evidence="6" key="2">
    <citation type="journal article" date="2019" name="Genome Biol. Evol.">
        <title>Day and night: Metabolic profiles and evolutionary relationships of six axenic non-marine cyanobacteria.</title>
        <authorList>
            <person name="Will S.E."/>
            <person name="Henke P."/>
            <person name="Boedeker C."/>
            <person name="Huang S."/>
            <person name="Brinkmann H."/>
            <person name="Rohde M."/>
            <person name="Jarek M."/>
            <person name="Friedl T."/>
            <person name="Seufert S."/>
            <person name="Schumacher M."/>
            <person name="Overmann J."/>
            <person name="Neumann-Schaal M."/>
            <person name="Petersen J."/>
        </authorList>
    </citation>
    <scope>NUCLEOTIDE SEQUENCE [LARGE SCALE GENOMIC DNA]</scope>
    <source>
        <strain evidence="6">PCC 7102</strain>
    </source>
</reference>
<proteinExistence type="inferred from homology"/>
<dbReference type="Proteomes" id="UP000271624">
    <property type="component" value="Unassembled WGS sequence"/>
</dbReference>
<feature type="domain" description="Fatty acid desaturase" evidence="5">
    <location>
        <begin position="63"/>
        <end position="321"/>
    </location>
</feature>
<dbReference type="InterPro" id="IPR005804">
    <property type="entry name" value="FA_desaturase_dom"/>
</dbReference>
<dbReference type="AlphaFoldDB" id="A0A3S1AT89"/>
<feature type="transmembrane region" description="Helical" evidence="4">
    <location>
        <begin position="236"/>
        <end position="255"/>
    </location>
</feature>
<dbReference type="PANTHER" id="PTHR19353:SF19">
    <property type="entry name" value="DELTA(5) FATTY ACID DESATURASE C-RELATED"/>
    <property type="match status" value="1"/>
</dbReference>
<reference evidence="6" key="1">
    <citation type="submission" date="2018-12" db="EMBL/GenBank/DDBJ databases">
        <authorList>
            <person name="Will S."/>
            <person name="Neumann-Schaal M."/>
            <person name="Henke P."/>
        </authorList>
    </citation>
    <scope>NUCLEOTIDE SEQUENCE</scope>
    <source>
        <strain evidence="6">PCC 7102</strain>
    </source>
</reference>
<comment type="cofactor">
    <cofactor evidence="1">
        <name>Fe(2+)</name>
        <dbReference type="ChEBI" id="CHEBI:29033"/>
    </cofactor>
</comment>
<dbReference type="GO" id="GO:0008610">
    <property type="term" value="P:lipid biosynthetic process"/>
    <property type="evidence" value="ECO:0007669"/>
    <property type="project" value="UniProtKB-ARBA"/>
</dbReference>
<keyword evidence="4" id="KW-0472">Membrane</keyword>
<keyword evidence="7" id="KW-1185">Reference proteome</keyword>
<feature type="transmembrane region" description="Helical" evidence="4">
    <location>
        <begin position="61"/>
        <end position="82"/>
    </location>
</feature>
<protein>
    <submittedName>
        <fullName evidence="6">Fatty acid desaturase</fullName>
    </submittedName>
</protein>
<accession>A0A3S1AT89</accession>
<dbReference type="GO" id="GO:0016020">
    <property type="term" value="C:membrane"/>
    <property type="evidence" value="ECO:0007669"/>
    <property type="project" value="TreeGrafter"/>
</dbReference>
<evidence type="ECO:0000256" key="2">
    <source>
        <dbReference type="ARBA" id="ARBA00008749"/>
    </source>
</evidence>
<dbReference type="GO" id="GO:0016717">
    <property type="term" value="F:oxidoreductase activity, acting on paired donors, with oxidation of a pair of donors resulting in the reduction of molecular oxygen to two molecules of water"/>
    <property type="evidence" value="ECO:0007669"/>
    <property type="project" value="TreeGrafter"/>
</dbReference>
<evidence type="ECO:0000256" key="3">
    <source>
        <dbReference type="ARBA" id="ARBA00023004"/>
    </source>
</evidence>